<dbReference type="Pfam" id="PF00454">
    <property type="entry name" value="PI3_PI4_kinase"/>
    <property type="match status" value="1"/>
</dbReference>
<comment type="similarity">
    <text evidence="7">Belongs to the PI3/PI4-kinase family.</text>
</comment>
<evidence type="ECO:0000313" key="10">
    <source>
        <dbReference type="EMBL" id="GBC03992.1"/>
    </source>
</evidence>
<protein>
    <recommendedName>
        <fullName evidence="7">Phosphatidylinositol 4-kinase</fullName>
        <ecNumber evidence="7">2.7.1.67</ecNumber>
    </recommendedName>
</protein>
<keyword evidence="4 7" id="KW-0418">Kinase</keyword>
<gene>
    <name evidence="11" type="ORF">RCL2_001829200</name>
    <name evidence="10" type="ORF">RclHR1_05450002</name>
</gene>
<feature type="region of interest" description="Disordered" evidence="8">
    <location>
        <begin position="69"/>
        <end position="103"/>
    </location>
</feature>
<comment type="cofactor">
    <cofactor evidence="7">
        <name>Mg(2+)</name>
        <dbReference type="ChEBI" id="CHEBI:18420"/>
    </cofactor>
    <cofactor evidence="7">
        <name>Mn(2+)</name>
        <dbReference type="ChEBI" id="CHEBI:29035"/>
    </cofactor>
</comment>
<feature type="region of interest" description="Disordered" evidence="8">
    <location>
        <begin position="1"/>
        <end position="39"/>
    </location>
</feature>
<reference evidence="10 12" key="1">
    <citation type="submission" date="2017-11" db="EMBL/GenBank/DDBJ databases">
        <title>The genome of Rhizophagus clarus HR1 reveals common genetic basis of auxotrophy among arbuscular mycorrhizal fungi.</title>
        <authorList>
            <person name="Kobayashi Y."/>
        </authorList>
    </citation>
    <scope>NUCLEOTIDE SEQUENCE [LARGE SCALE GENOMIC DNA]</scope>
    <source>
        <strain evidence="10 12">HR1</strain>
    </source>
</reference>
<dbReference type="GO" id="GO:0005802">
    <property type="term" value="C:trans-Golgi network"/>
    <property type="evidence" value="ECO:0007669"/>
    <property type="project" value="TreeGrafter"/>
</dbReference>
<dbReference type="STRING" id="94130.A0A2Z6S5N2"/>
<evidence type="ECO:0000256" key="5">
    <source>
        <dbReference type="ARBA" id="ARBA00022840"/>
    </source>
</evidence>
<proteinExistence type="inferred from homology"/>
<organism evidence="10 12">
    <name type="scientific">Rhizophagus clarus</name>
    <dbReference type="NCBI Taxonomy" id="94130"/>
    <lineage>
        <taxon>Eukaryota</taxon>
        <taxon>Fungi</taxon>
        <taxon>Fungi incertae sedis</taxon>
        <taxon>Mucoromycota</taxon>
        <taxon>Glomeromycotina</taxon>
        <taxon>Glomeromycetes</taxon>
        <taxon>Glomerales</taxon>
        <taxon>Glomeraceae</taxon>
        <taxon>Rhizophagus</taxon>
    </lineage>
</organism>
<dbReference type="EMBL" id="BEXD01003921">
    <property type="protein sequence ID" value="GBC03992.1"/>
    <property type="molecule type" value="Genomic_DNA"/>
</dbReference>
<accession>A0A2Z6S5N2</accession>
<evidence type="ECO:0000256" key="8">
    <source>
        <dbReference type="SAM" id="MobiDB-lite"/>
    </source>
</evidence>
<feature type="compositionally biased region" description="Low complexity" evidence="8">
    <location>
        <begin position="75"/>
        <end position="89"/>
    </location>
</feature>
<feature type="compositionally biased region" description="Polar residues" evidence="8">
    <location>
        <begin position="1"/>
        <end position="19"/>
    </location>
</feature>
<evidence type="ECO:0000313" key="11">
    <source>
        <dbReference type="EMBL" id="GES91476.1"/>
    </source>
</evidence>
<evidence type="ECO:0000256" key="6">
    <source>
        <dbReference type="ARBA" id="ARBA00023136"/>
    </source>
</evidence>
<dbReference type="Proteomes" id="UP000247702">
    <property type="component" value="Unassembled WGS sequence"/>
</dbReference>
<dbReference type="OrthoDB" id="3349449at2759"/>
<dbReference type="PANTHER" id="PTHR12865:SF1">
    <property type="entry name" value="PHOSPHATIDYLINOSITOL 4-KINASE TYPE 2"/>
    <property type="match status" value="1"/>
</dbReference>
<dbReference type="PANTHER" id="PTHR12865">
    <property type="entry name" value="PHOSPHATIDYLINOSITOL 4-KINASE TYPE-II"/>
    <property type="match status" value="1"/>
</dbReference>
<comment type="caution">
    <text evidence="10">The sequence shown here is derived from an EMBL/GenBank/DDBJ whole genome shotgun (WGS) entry which is preliminary data.</text>
</comment>
<dbReference type="GO" id="GO:0005768">
    <property type="term" value="C:endosome"/>
    <property type="evidence" value="ECO:0007669"/>
    <property type="project" value="UniProtKB-UniRule"/>
</dbReference>
<dbReference type="GO" id="GO:0000329">
    <property type="term" value="C:fungal-type vacuole membrane"/>
    <property type="evidence" value="ECO:0007669"/>
    <property type="project" value="TreeGrafter"/>
</dbReference>
<dbReference type="InterPro" id="IPR039756">
    <property type="entry name" value="Lsb6/PI4K2"/>
</dbReference>
<feature type="compositionally biased region" description="Low complexity" evidence="8">
    <location>
        <begin position="473"/>
        <end position="485"/>
    </location>
</feature>
<feature type="domain" description="PI3K/PI4K catalytic" evidence="9">
    <location>
        <begin position="170"/>
        <end position="619"/>
    </location>
</feature>
<dbReference type="GO" id="GO:0005886">
    <property type="term" value="C:plasma membrane"/>
    <property type="evidence" value="ECO:0007669"/>
    <property type="project" value="UniProtKB-SubCell"/>
</dbReference>
<dbReference type="GO" id="GO:0005524">
    <property type="term" value="F:ATP binding"/>
    <property type="evidence" value="ECO:0007669"/>
    <property type="project" value="UniProtKB-UniRule"/>
</dbReference>
<dbReference type="GO" id="GO:0004430">
    <property type="term" value="F:1-phosphatidylinositol 4-kinase activity"/>
    <property type="evidence" value="ECO:0007669"/>
    <property type="project" value="UniProtKB-UniRule"/>
</dbReference>
<sequence>MIRSNNSSQSGYIKLQQESDNYEEEEYTTWSDRDHNGKYIFNKPRYHQKRSLSEAPQVKFQVNRMEIAPHEGEQNNTRNSNDNISNNSSTPRTERSSAWSQFSKKLKLKGKGKELDKAELEIHESVFKPMTTLQDWKPRVSTLTSNHKEPLTKQEFNEIVDSVKSAINANIQPTRIRQGSSGSYFCRNKDGKVVGVFKPKNEEPYGQLNPKWTKWIHRNLFPCFFGRSCLIPNLGYISESAASLLDKRLLLNIVPVTEVTMLSSPSFHYDRRAARSKPLPDKEGSFQVFLDGFIDANIFLRDHPWPENYNTTTATTSSETDVIVSERQNRRLNALMCGRSGVEEGDALESYQLGKRFVWTPELQLQFREQFEKLVILDYLMRNTDRGSDNWMIKYCDKNEQTCIRDTPPTSKVMKAPNILTSTYSENNEDILNPVQGTNGDVPPPLSPDDSEPSSSFSESPINLDNQDKSDNSLEPISSVSSPPLIPSSQTDINFSQQILYPHIHVAAIDNGLAFPFKHPDQWRSYPYGWLYLSESLIKKPFTQNTRNHFLSLLSDPKWWKETVNELRHLFSLDTDFEPGMFAKQIAVLKGQGYNIVETLKHPDQGPFDLCAKKNAMVWDDVKLIEVSPEIDVNNRNINGVDIEGDTSRSDGYFSTMSVPRHNPSVDNSERTSLSTSAPAVSSFSATSSSKQKWSDKIKEKFNFDNIGKNKDKYSLEKMTKQVIVERLEYVKGGTPFFTWC</sequence>
<keyword evidence="5 7" id="KW-0067">ATP-binding</keyword>
<dbReference type="GO" id="GO:0007030">
    <property type="term" value="P:Golgi organization"/>
    <property type="evidence" value="ECO:0007669"/>
    <property type="project" value="TreeGrafter"/>
</dbReference>
<dbReference type="AlphaFoldDB" id="A0A2Z6S5N2"/>
<feature type="region of interest" description="Disordered" evidence="8">
    <location>
        <begin position="425"/>
        <end position="485"/>
    </location>
</feature>
<dbReference type="EC" id="2.7.1.67" evidence="7"/>
<dbReference type="PROSITE" id="PS50290">
    <property type="entry name" value="PI3_4_KINASE_3"/>
    <property type="match status" value="1"/>
</dbReference>
<dbReference type="EMBL" id="BLAL01000203">
    <property type="protein sequence ID" value="GES91476.1"/>
    <property type="molecule type" value="Genomic_DNA"/>
</dbReference>
<evidence type="ECO:0000259" key="9">
    <source>
        <dbReference type="PROSITE" id="PS50290"/>
    </source>
</evidence>
<keyword evidence="3 7" id="KW-0547">Nucleotide-binding</keyword>
<keyword evidence="6" id="KW-0472">Membrane</keyword>
<keyword evidence="12" id="KW-1185">Reference proteome</keyword>
<keyword evidence="2 7" id="KW-0808">Transferase</keyword>
<evidence type="ECO:0000256" key="7">
    <source>
        <dbReference type="RuleBase" id="RU367084"/>
    </source>
</evidence>
<dbReference type="Proteomes" id="UP000615446">
    <property type="component" value="Unassembled WGS sequence"/>
</dbReference>
<comment type="catalytic activity">
    <reaction evidence="7">
        <text>a 1,2-diacyl-sn-glycero-3-phospho-(1D-myo-inositol) + ATP = a 1,2-diacyl-sn-glycero-3-phospho-(1D-myo-inositol 4-phosphate) + ADP + H(+)</text>
        <dbReference type="Rhea" id="RHEA:19877"/>
        <dbReference type="ChEBI" id="CHEBI:15378"/>
        <dbReference type="ChEBI" id="CHEBI:30616"/>
        <dbReference type="ChEBI" id="CHEBI:57880"/>
        <dbReference type="ChEBI" id="CHEBI:58178"/>
        <dbReference type="ChEBI" id="CHEBI:456216"/>
        <dbReference type="EC" id="2.7.1.67"/>
    </reaction>
</comment>
<reference evidence="11" key="2">
    <citation type="submission" date="2019-10" db="EMBL/GenBank/DDBJ databases">
        <title>Conservation and host-specific expression of non-tandemly repeated heterogenous ribosome RNA gene in arbuscular mycorrhizal fungi.</title>
        <authorList>
            <person name="Maeda T."/>
            <person name="Kobayashi Y."/>
            <person name="Nakagawa T."/>
            <person name="Ezawa T."/>
            <person name="Yamaguchi K."/>
            <person name="Bino T."/>
            <person name="Nishimoto Y."/>
            <person name="Shigenobu S."/>
            <person name="Kawaguchi M."/>
        </authorList>
    </citation>
    <scope>NUCLEOTIDE SEQUENCE</scope>
    <source>
        <strain evidence="11">HR1</strain>
    </source>
</reference>
<keyword evidence="1 7" id="KW-1003">Cell membrane</keyword>
<evidence type="ECO:0000256" key="1">
    <source>
        <dbReference type="ARBA" id="ARBA00022475"/>
    </source>
</evidence>
<evidence type="ECO:0000256" key="4">
    <source>
        <dbReference type="ARBA" id="ARBA00022777"/>
    </source>
</evidence>
<feature type="region of interest" description="Disordered" evidence="8">
    <location>
        <begin position="652"/>
        <end position="678"/>
    </location>
</feature>
<evidence type="ECO:0000313" key="12">
    <source>
        <dbReference type="Proteomes" id="UP000247702"/>
    </source>
</evidence>
<name>A0A2Z6S5N2_9GLOM</name>
<comment type="subcellular location">
    <subcellularLocation>
        <location evidence="7">Cell membrane</location>
        <topology evidence="7">Peripheral membrane protein</topology>
    </subcellularLocation>
    <subcellularLocation>
        <location evidence="7">Vacuole membrane</location>
        <topology evidence="7">Peripheral membrane protein</topology>
    </subcellularLocation>
</comment>
<evidence type="ECO:0000256" key="2">
    <source>
        <dbReference type="ARBA" id="ARBA00022679"/>
    </source>
</evidence>
<dbReference type="InterPro" id="IPR000403">
    <property type="entry name" value="PI3/4_kinase_cat_dom"/>
</dbReference>
<evidence type="ECO:0000256" key="3">
    <source>
        <dbReference type="ARBA" id="ARBA00022741"/>
    </source>
</evidence>
<dbReference type="GO" id="GO:0046854">
    <property type="term" value="P:phosphatidylinositol phosphate biosynthetic process"/>
    <property type="evidence" value="ECO:0007669"/>
    <property type="project" value="UniProtKB-UniRule"/>
</dbReference>
<dbReference type="GO" id="GO:0007032">
    <property type="term" value="P:endosome organization"/>
    <property type="evidence" value="ECO:0007669"/>
    <property type="project" value="TreeGrafter"/>
</dbReference>